<comment type="caution">
    <text evidence="9">The sequence shown here is derived from an EMBL/GenBank/DDBJ whole genome shotgun (WGS) entry which is preliminary data.</text>
</comment>
<feature type="transmembrane region" description="Helical" evidence="7">
    <location>
        <begin position="20"/>
        <end position="41"/>
    </location>
</feature>
<comment type="subcellular location">
    <subcellularLocation>
        <location evidence="1">Cell membrane</location>
        <topology evidence="1">Multi-pass membrane protein</topology>
    </subcellularLocation>
</comment>
<dbReference type="EMBL" id="JABWCV010000069">
    <property type="protein sequence ID" value="NVF16679.1"/>
    <property type="molecule type" value="Genomic_DNA"/>
</dbReference>
<evidence type="ECO:0000313" key="10">
    <source>
        <dbReference type="Proteomes" id="UP000589984"/>
    </source>
</evidence>
<evidence type="ECO:0000256" key="4">
    <source>
        <dbReference type="ARBA" id="ARBA00022692"/>
    </source>
</evidence>
<dbReference type="PROSITE" id="PS50850">
    <property type="entry name" value="MFS"/>
    <property type="match status" value="1"/>
</dbReference>
<dbReference type="Proteomes" id="UP000589984">
    <property type="component" value="Unassembled WGS sequence"/>
</dbReference>
<evidence type="ECO:0000256" key="1">
    <source>
        <dbReference type="ARBA" id="ARBA00004651"/>
    </source>
</evidence>
<dbReference type="Pfam" id="PF07690">
    <property type="entry name" value="MFS_1"/>
    <property type="match status" value="1"/>
</dbReference>
<name>A0A7Y6VAN2_9GAMM</name>
<keyword evidence="4 7" id="KW-0812">Transmembrane</keyword>
<accession>A0A7Y6VAN2</accession>
<evidence type="ECO:0000256" key="6">
    <source>
        <dbReference type="ARBA" id="ARBA00023136"/>
    </source>
</evidence>
<evidence type="ECO:0000256" key="5">
    <source>
        <dbReference type="ARBA" id="ARBA00022989"/>
    </source>
</evidence>
<feature type="domain" description="Major facilitator superfamily (MFS) profile" evidence="8">
    <location>
        <begin position="19"/>
        <end position="171"/>
    </location>
</feature>
<dbReference type="PANTHER" id="PTHR42718">
    <property type="entry name" value="MAJOR FACILITATOR SUPERFAMILY MULTIDRUG TRANSPORTER MFSC"/>
    <property type="match status" value="1"/>
</dbReference>
<evidence type="ECO:0000313" key="9">
    <source>
        <dbReference type="EMBL" id="NVF16679.1"/>
    </source>
</evidence>
<reference evidence="9 10" key="1">
    <citation type="submission" date="2020-06" db="EMBL/GenBank/DDBJ databases">
        <title>Halomonas sp. QX-1 draft genome sequence.</title>
        <authorList>
            <person name="Qiu X."/>
        </authorList>
    </citation>
    <scope>NUCLEOTIDE SEQUENCE [LARGE SCALE GENOMIC DNA]</scope>
    <source>
        <strain evidence="9 10">QX-1</strain>
    </source>
</reference>
<dbReference type="InterPro" id="IPR036259">
    <property type="entry name" value="MFS_trans_sf"/>
</dbReference>
<dbReference type="RefSeq" id="WP_176305135.1">
    <property type="nucleotide sequence ID" value="NZ_JABWCV010000069.1"/>
</dbReference>
<protein>
    <submittedName>
        <fullName evidence="9">MFS transporter</fullName>
    </submittedName>
</protein>
<evidence type="ECO:0000256" key="7">
    <source>
        <dbReference type="SAM" id="Phobius"/>
    </source>
</evidence>
<dbReference type="SUPFAM" id="SSF103473">
    <property type="entry name" value="MFS general substrate transporter"/>
    <property type="match status" value="1"/>
</dbReference>
<dbReference type="Gene3D" id="1.20.1720.10">
    <property type="entry name" value="Multidrug resistance protein D"/>
    <property type="match status" value="1"/>
</dbReference>
<organism evidence="9 10">
    <name type="scientific">Vreelandella maris</name>
    <dbReference type="NCBI Taxonomy" id="2729617"/>
    <lineage>
        <taxon>Bacteria</taxon>
        <taxon>Pseudomonadati</taxon>
        <taxon>Pseudomonadota</taxon>
        <taxon>Gammaproteobacteria</taxon>
        <taxon>Oceanospirillales</taxon>
        <taxon>Halomonadaceae</taxon>
        <taxon>Vreelandella</taxon>
    </lineage>
</organism>
<keyword evidence="2" id="KW-0813">Transport</keyword>
<feature type="transmembrane region" description="Helical" evidence="7">
    <location>
        <begin position="110"/>
        <end position="131"/>
    </location>
</feature>
<keyword evidence="3" id="KW-1003">Cell membrane</keyword>
<gene>
    <name evidence="9" type="ORF">HUO07_21455</name>
</gene>
<keyword evidence="5 7" id="KW-1133">Transmembrane helix</keyword>
<dbReference type="CDD" id="cd17321">
    <property type="entry name" value="MFS_MMR_MDR_like"/>
    <property type="match status" value="1"/>
</dbReference>
<dbReference type="GO" id="GO:0022857">
    <property type="term" value="F:transmembrane transporter activity"/>
    <property type="evidence" value="ECO:0007669"/>
    <property type="project" value="InterPro"/>
</dbReference>
<keyword evidence="6 7" id="KW-0472">Membrane</keyword>
<evidence type="ECO:0000256" key="2">
    <source>
        <dbReference type="ARBA" id="ARBA00022448"/>
    </source>
</evidence>
<proteinExistence type="predicted"/>
<dbReference type="InterPro" id="IPR020846">
    <property type="entry name" value="MFS_dom"/>
</dbReference>
<dbReference type="PANTHER" id="PTHR42718:SF46">
    <property type="entry name" value="BLR6921 PROTEIN"/>
    <property type="match status" value="1"/>
</dbReference>
<evidence type="ECO:0000256" key="3">
    <source>
        <dbReference type="ARBA" id="ARBA00022475"/>
    </source>
</evidence>
<evidence type="ECO:0000259" key="8">
    <source>
        <dbReference type="PROSITE" id="PS50850"/>
    </source>
</evidence>
<dbReference type="AlphaFoldDB" id="A0A7Y6VAN2"/>
<feature type="transmembrane region" description="Helical" evidence="7">
    <location>
        <begin position="53"/>
        <end position="73"/>
    </location>
</feature>
<keyword evidence="10" id="KW-1185">Reference proteome</keyword>
<dbReference type="InterPro" id="IPR011701">
    <property type="entry name" value="MFS"/>
</dbReference>
<dbReference type="GO" id="GO:0005886">
    <property type="term" value="C:plasma membrane"/>
    <property type="evidence" value="ECO:0007669"/>
    <property type="project" value="UniProtKB-SubCell"/>
</dbReference>
<feature type="transmembrane region" description="Helical" evidence="7">
    <location>
        <begin position="85"/>
        <end position="104"/>
    </location>
</feature>
<sequence length="171" mass="18291">MSSSESADSRLINGHPSAVLGVVLISYLMIVLDISIVVTGLPEMRDDLGFTSVGLSWVQNIYTLFFGGFLLLAARAGDLLGRKRMLLVGLWIFTLSSLAIGLAQTPYWLIIARGIQGIGAAILAPSVLALISTTFPEGPERTRALAYYSMVAGGGARFCLKSHKCYAISVH</sequence>